<feature type="binding site" evidence="11">
    <location>
        <position position="59"/>
    </location>
    <ligand>
        <name>substrate</name>
    </ligand>
</feature>
<feature type="binding site" evidence="11">
    <location>
        <begin position="12"/>
        <end position="17"/>
    </location>
    <ligand>
        <name>ATP</name>
        <dbReference type="ChEBI" id="CHEBI:30616"/>
    </ligand>
</feature>
<feature type="binding site" evidence="11">
    <location>
        <position position="16"/>
    </location>
    <ligand>
        <name>Mg(2+)</name>
        <dbReference type="ChEBI" id="CHEBI:18420"/>
    </ligand>
</feature>
<dbReference type="GO" id="GO:0009073">
    <property type="term" value="P:aromatic amino acid family biosynthetic process"/>
    <property type="evidence" value="ECO:0007669"/>
    <property type="project" value="UniProtKB-KW"/>
</dbReference>
<comment type="subcellular location">
    <subcellularLocation>
        <location evidence="11">Cytoplasm</location>
    </subcellularLocation>
</comment>
<comment type="function">
    <text evidence="11">Catalyzes the specific phosphorylation of the 3-hydroxyl group of shikimic acid using ATP as a cosubstrate.</text>
</comment>
<dbReference type="GO" id="GO:0000287">
    <property type="term" value="F:magnesium ion binding"/>
    <property type="evidence" value="ECO:0007669"/>
    <property type="project" value="UniProtKB-UniRule"/>
</dbReference>
<evidence type="ECO:0000313" key="12">
    <source>
        <dbReference type="EMBL" id="HIS36088.1"/>
    </source>
</evidence>
<dbReference type="GO" id="GO:0005524">
    <property type="term" value="F:ATP binding"/>
    <property type="evidence" value="ECO:0007669"/>
    <property type="project" value="UniProtKB-UniRule"/>
</dbReference>
<dbReference type="PANTHER" id="PTHR21087">
    <property type="entry name" value="SHIKIMATE KINASE"/>
    <property type="match status" value="1"/>
</dbReference>
<keyword evidence="9 11" id="KW-0057">Aromatic amino acid biosynthesis</keyword>
<dbReference type="InterPro" id="IPR000623">
    <property type="entry name" value="Shikimate_kinase/TSH1"/>
</dbReference>
<dbReference type="GO" id="GO:0004765">
    <property type="term" value="F:shikimate kinase activity"/>
    <property type="evidence" value="ECO:0007669"/>
    <property type="project" value="UniProtKB-UniRule"/>
</dbReference>
<feature type="binding site" evidence="11">
    <location>
        <position position="138"/>
    </location>
    <ligand>
        <name>substrate</name>
    </ligand>
</feature>
<keyword evidence="11" id="KW-0479">Metal-binding</keyword>
<comment type="cofactor">
    <cofactor evidence="11">
        <name>Mg(2+)</name>
        <dbReference type="ChEBI" id="CHEBI:18420"/>
    </cofactor>
    <text evidence="11">Binds 1 Mg(2+) ion per subunit.</text>
</comment>
<name>A0A9D1EY61_9BACT</name>
<dbReference type="AlphaFoldDB" id="A0A9D1EY61"/>
<comment type="subunit">
    <text evidence="11">Monomer.</text>
</comment>
<evidence type="ECO:0000256" key="5">
    <source>
        <dbReference type="ARBA" id="ARBA00022679"/>
    </source>
</evidence>
<dbReference type="InterPro" id="IPR027417">
    <property type="entry name" value="P-loop_NTPase"/>
</dbReference>
<dbReference type="Pfam" id="PF01202">
    <property type="entry name" value="SKI"/>
    <property type="match status" value="1"/>
</dbReference>
<comment type="catalytic activity">
    <reaction evidence="10 11">
        <text>shikimate + ATP = 3-phosphoshikimate + ADP + H(+)</text>
        <dbReference type="Rhea" id="RHEA:13121"/>
        <dbReference type="ChEBI" id="CHEBI:15378"/>
        <dbReference type="ChEBI" id="CHEBI:30616"/>
        <dbReference type="ChEBI" id="CHEBI:36208"/>
        <dbReference type="ChEBI" id="CHEBI:145989"/>
        <dbReference type="ChEBI" id="CHEBI:456216"/>
        <dbReference type="EC" id="2.7.1.71"/>
    </reaction>
</comment>
<evidence type="ECO:0000256" key="1">
    <source>
        <dbReference type="ARBA" id="ARBA00004842"/>
    </source>
</evidence>
<feature type="binding site" evidence="11">
    <location>
        <position position="119"/>
    </location>
    <ligand>
        <name>ATP</name>
        <dbReference type="ChEBI" id="CHEBI:30616"/>
    </ligand>
</feature>
<dbReference type="InterPro" id="IPR031322">
    <property type="entry name" value="Shikimate/glucono_kinase"/>
</dbReference>
<evidence type="ECO:0000313" key="13">
    <source>
        <dbReference type="Proteomes" id="UP000823928"/>
    </source>
</evidence>
<evidence type="ECO:0000256" key="4">
    <source>
        <dbReference type="ARBA" id="ARBA00022605"/>
    </source>
</evidence>
<reference evidence="12" key="1">
    <citation type="submission" date="2020-10" db="EMBL/GenBank/DDBJ databases">
        <authorList>
            <person name="Gilroy R."/>
        </authorList>
    </citation>
    <scope>NUCLEOTIDE SEQUENCE</scope>
    <source>
        <strain evidence="12">6276</strain>
    </source>
</reference>
<feature type="binding site" evidence="11">
    <location>
        <position position="81"/>
    </location>
    <ligand>
        <name>substrate</name>
    </ligand>
</feature>
<keyword evidence="8 11" id="KW-0067">ATP-binding</keyword>
<accession>A0A9D1EY61</accession>
<evidence type="ECO:0000256" key="9">
    <source>
        <dbReference type="ARBA" id="ARBA00023141"/>
    </source>
</evidence>
<dbReference type="Gene3D" id="3.40.50.300">
    <property type="entry name" value="P-loop containing nucleotide triphosphate hydrolases"/>
    <property type="match status" value="1"/>
</dbReference>
<dbReference type="CDD" id="cd00464">
    <property type="entry name" value="SK"/>
    <property type="match status" value="1"/>
</dbReference>
<dbReference type="HAMAP" id="MF_00109">
    <property type="entry name" value="Shikimate_kinase"/>
    <property type="match status" value="1"/>
</dbReference>
<dbReference type="EC" id="2.7.1.71" evidence="3 11"/>
<feature type="binding site" evidence="11">
    <location>
        <position position="35"/>
    </location>
    <ligand>
        <name>substrate</name>
    </ligand>
</feature>
<evidence type="ECO:0000256" key="2">
    <source>
        <dbReference type="ARBA" id="ARBA00006997"/>
    </source>
</evidence>
<evidence type="ECO:0000256" key="6">
    <source>
        <dbReference type="ARBA" id="ARBA00022741"/>
    </source>
</evidence>
<comment type="similarity">
    <text evidence="2 11">Belongs to the shikimate kinase family.</text>
</comment>
<comment type="caution">
    <text evidence="12">The sequence shown here is derived from an EMBL/GenBank/DDBJ whole genome shotgun (WGS) entry which is preliminary data.</text>
</comment>
<organism evidence="12 13">
    <name type="scientific">Candidatus Scatousia excrementigallinarum</name>
    <dbReference type="NCBI Taxonomy" id="2840935"/>
    <lineage>
        <taxon>Bacteria</taxon>
        <taxon>Candidatus Scatousia</taxon>
    </lineage>
</organism>
<evidence type="ECO:0000256" key="3">
    <source>
        <dbReference type="ARBA" id="ARBA00012154"/>
    </source>
</evidence>
<comment type="caution">
    <text evidence="11">Lacks conserved residue(s) required for the propagation of feature annotation.</text>
</comment>
<protein>
    <recommendedName>
        <fullName evidence="3 11">Shikimate kinase</fullName>
        <shortName evidence="11">SK</shortName>
        <ecNumber evidence="3 11">2.7.1.71</ecNumber>
    </recommendedName>
</protein>
<keyword evidence="7 11" id="KW-0418">Kinase</keyword>
<keyword evidence="6 11" id="KW-0547">Nucleotide-binding</keyword>
<evidence type="ECO:0000256" key="11">
    <source>
        <dbReference type="HAMAP-Rule" id="MF_00109"/>
    </source>
</evidence>
<dbReference type="PANTHER" id="PTHR21087:SF16">
    <property type="entry name" value="SHIKIMATE KINASE 1, CHLOROPLASTIC"/>
    <property type="match status" value="1"/>
</dbReference>
<reference evidence="12" key="2">
    <citation type="journal article" date="2021" name="PeerJ">
        <title>Extensive microbial diversity within the chicken gut microbiome revealed by metagenomics and culture.</title>
        <authorList>
            <person name="Gilroy R."/>
            <person name="Ravi A."/>
            <person name="Getino M."/>
            <person name="Pursley I."/>
            <person name="Horton D.L."/>
            <person name="Alikhan N.F."/>
            <person name="Baker D."/>
            <person name="Gharbi K."/>
            <person name="Hall N."/>
            <person name="Watson M."/>
            <person name="Adriaenssens E.M."/>
            <person name="Foster-Nyarko E."/>
            <person name="Jarju S."/>
            <person name="Secka A."/>
            <person name="Antonio M."/>
            <person name="Oren A."/>
            <person name="Chaudhuri R.R."/>
            <person name="La Ragione R."/>
            <person name="Hildebrand F."/>
            <person name="Pallen M.J."/>
        </authorList>
    </citation>
    <scope>NUCLEOTIDE SEQUENCE</scope>
    <source>
        <strain evidence="12">6276</strain>
    </source>
</reference>
<comment type="pathway">
    <text evidence="1 11">Metabolic intermediate biosynthesis; chorismate biosynthesis; chorismate from D-erythrose 4-phosphate and phosphoenolpyruvate: step 5/7.</text>
</comment>
<dbReference type="PRINTS" id="PR01100">
    <property type="entry name" value="SHIKIMTKNASE"/>
</dbReference>
<dbReference type="GO" id="GO:0008652">
    <property type="term" value="P:amino acid biosynthetic process"/>
    <property type="evidence" value="ECO:0007669"/>
    <property type="project" value="UniProtKB-KW"/>
</dbReference>
<proteinExistence type="inferred from homology"/>
<dbReference type="GO" id="GO:0005829">
    <property type="term" value="C:cytosol"/>
    <property type="evidence" value="ECO:0007669"/>
    <property type="project" value="TreeGrafter"/>
</dbReference>
<dbReference type="InterPro" id="IPR023000">
    <property type="entry name" value="Shikimate_kinase_CS"/>
</dbReference>
<keyword evidence="4 11" id="KW-0028">Amino-acid biosynthesis</keyword>
<evidence type="ECO:0000256" key="10">
    <source>
        <dbReference type="ARBA" id="ARBA00048567"/>
    </source>
</evidence>
<evidence type="ECO:0000256" key="8">
    <source>
        <dbReference type="ARBA" id="ARBA00022840"/>
    </source>
</evidence>
<dbReference type="GO" id="GO:0009423">
    <property type="term" value="P:chorismate biosynthetic process"/>
    <property type="evidence" value="ECO:0007669"/>
    <property type="project" value="UniProtKB-UniRule"/>
</dbReference>
<evidence type="ECO:0000256" key="7">
    <source>
        <dbReference type="ARBA" id="ARBA00022777"/>
    </source>
</evidence>
<dbReference type="SUPFAM" id="SSF52540">
    <property type="entry name" value="P-loop containing nucleoside triphosphate hydrolases"/>
    <property type="match status" value="1"/>
</dbReference>
<keyword evidence="5 11" id="KW-0808">Transferase</keyword>
<sequence length="169" mass="19426">MKNNIALTGMMGSGKSSVSKELSKLLPEYSLVDIDNEIEKTTNKKISEIFLKFGEAHFRMLETDKIQKFVYGKNQIISLGGGAFEDEFNRRIILENCLVIYLKTSPDEIYRRIKNETHRPLLAKKFSIERITDIIKRRAINYEKADVIIDTDNKSPYNIANEILGVMYG</sequence>
<keyword evidence="11" id="KW-0460">Magnesium</keyword>
<dbReference type="EMBL" id="DVIU01000116">
    <property type="protein sequence ID" value="HIS36088.1"/>
    <property type="molecule type" value="Genomic_DNA"/>
</dbReference>
<dbReference type="PROSITE" id="PS01128">
    <property type="entry name" value="SHIKIMATE_KINASE"/>
    <property type="match status" value="1"/>
</dbReference>
<dbReference type="Proteomes" id="UP000823928">
    <property type="component" value="Unassembled WGS sequence"/>
</dbReference>
<gene>
    <name evidence="11" type="primary">aroK</name>
    <name evidence="12" type="ORF">IAC10_05595</name>
</gene>
<keyword evidence="11" id="KW-0963">Cytoplasm</keyword>